<dbReference type="InterPro" id="IPR036890">
    <property type="entry name" value="HATPase_C_sf"/>
</dbReference>
<name>A0A239F638_EKHLU</name>
<keyword evidence="9" id="KW-0472">Membrane</keyword>
<accession>A0A239F638</accession>
<dbReference type="InterPro" id="IPR050482">
    <property type="entry name" value="Sensor_HK_TwoCompSys"/>
</dbReference>
<keyword evidence="4" id="KW-0808">Transferase</keyword>
<evidence type="ECO:0000256" key="10">
    <source>
        <dbReference type="SAM" id="SignalP"/>
    </source>
</evidence>
<comment type="catalytic activity">
    <reaction evidence="1">
        <text>ATP + protein L-histidine = ADP + protein N-phospho-L-histidine.</text>
        <dbReference type="EC" id="2.7.13.3"/>
    </reaction>
</comment>
<dbReference type="Pfam" id="PF07730">
    <property type="entry name" value="HisKA_3"/>
    <property type="match status" value="1"/>
</dbReference>
<evidence type="ECO:0000256" key="8">
    <source>
        <dbReference type="ARBA" id="ARBA00023012"/>
    </source>
</evidence>
<dbReference type="SUPFAM" id="SSF48452">
    <property type="entry name" value="TPR-like"/>
    <property type="match status" value="2"/>
</dbReference>
<dbReference type="Pfam" id="PF02518">
    <property type="entry name" value="HATPase_c"/>
    <property type="match status" value="1"/>
</dbReference>
<feature type="signal peptide" evidence="10">
    <location>
        <begin position="1"/>
        <end position="20"/>
    </location>
</feature>
<dbReference type="InterPro" id="IPR011712">
    <property type="entry name" value="Sig_transdc_His_kin_sub3_dim/P"/>
</dbReference>
<dbReference type="AlphaFoldDB" id="A0A239F638"/>
<dbReference type="GO" id="GO:0000155">
    <property type="term" value="F:phosphorelay sensor kinase activity"/>
    <property type="evidence" value="ECO:0007669"/>
    <property type="project" value="InterPro"/>
</dbReference>
<dbReference type="Gene3D" id="1.20.5.1930">
    <property type="match status" value="1"/>
</dbReference>
<dbReference type="SMART" id="SM00028">
    <property type="entry name" value="TPR"/>
    <property type="match status" value="4"/>
</dbReference>
<dbReference type="PANTHER" id="PTHR24421">
    <property type="entry name" value="NITRATE/NITRITE SENSOR PROTEIN NARX-RELATED"/>
    <property type="match status" value="1"/>
</dbReference>
<keyword evidence="9" id="KW-0812">Transmembrane</keyword>
<keyword evidence="9" id="KW-1133">Transmembrane helix</keyword>
<gene>
    <name evidence="12" type="ORF">SAMN05421640_0486</name>
</gene>
<dbReference type="InterPro" id="IPR011990">
    <property type="entry name" value="TPR-like_helical_dom_sf"/>
</dbReference>
<evidence type="ECO:0000259" key="11">
    <source>
        <dbReference type="PROSITE" id="PS50109"/>
    </source>
</evidence>
<dbReference type="OrthoDB" id="9760839at2"/>
<dbReference type="EC" id="2.7.13.3" evidence="2"/>
<evidence type="ECO:0000313" key="13">
    <source>
        <dbReference type="Proteomes" id="UP000198393"/>
    </source>
</evidence>
<evidence type="ECO:0000256" key="2">
    <source>
        <dbReference type="ARBA" id="ARBA00012438"/>
    </source>
</evidence>
<dbReference type="Pfam" id="PF13181">
    <property type="entry name" value="TPR_8"/>
    <property type="match status" value="1"/>
</dbReference>
<dbReference type="PROSITE" id="PS50109">
    <property type="entry name" value="HIS_KIN"/>
    <property type="match status" value="1"/>
</dbReference>
<feature type="transmembrane region" description="Helical" evidence="9">
    <location>
        <begin position="357"/>
        <end position="376"/>
    </location>
</feature>
<feature type="chain" id="PRO_5012579566" description="histidine kinase" evidence="10">
    <location>
        <begin position="21"/>
        <end position="618"/>
    </location>
</feature>
<organism evidence="12 13">
    <name type="scientific">Ekhidna lutea</name>
    <dbReference type="NCBI Taxonomy" id="447679"/>
    <lineage>
        <taxon>Bacteria</taxon>
        <taxon>Pseudomonadati</taxon>
        <taxon>Bacteroidota</taxon>
        <taxon>Cytophagia</taxon>
        <taxon>Cytophagales</taxon>
        <taxon>Reichenbachiellaceae</taxon>
        <taxon>Ekhidna</taxon>
    </lineage>
</organism>
<reference evidence="12 13" key="1">
    <citation type="submission" date="2017-06" db="EMBL/GenBank/DDBJ databases">
        <authorList>
            <person name="Kim H.J."/>
            <person name="Triplett B.A."/>
        </authorList>
    </citation>
    <scope>NUCLEOTIDE SEQUENCE [LARGE SCALE GENOMIC DNA]</scope>
    <source>
        <strain evidence="12 13">DSM 19307</strain>
    </source>
</reference>
<dbReference type="Gene3D" id="3.30.565.10">
    <property type="entry name" value="Histidine kinase-like ATPase, C-terminal domain"/>
    <property type="match status" value="1"/>
</dbReference>
<evidence type="ECO:0000256" key="4">
    <source>
        <dbReference type="ARBA" id="ARBA00022679"/>
    </source>
</evidence>
<dbReference type="InterPro" id="IPR005467">
    <property type="entry name" value="His_kinase_dom"/>
</dbReference>
<sequence>MAKKLLIFLALSGLFWSSFSQDNSTSEIEKELANLSGLDLVDYINNNFYAIYSADFAHSLQLTRKAVKLSKKLNSPHKEALAQKNYGIILYLIGDYETALPAYLRSYDLYDSLNDKSGLAQLCNEMANYYQKQGEIEKALSLWTKSEHLAKESGDLRTLGTSYGMQAAFHWVRKNYKKSDPLYLKCHAIRLQQKDSVGLGYTYLDLADMERRKSNFEKAISYFDQSTEIRKAINDNQGVLENYKAIADFYFQTKDVQSAISFYTKAINESRAFGYPDLVRKSLDSLSSVLAMAGDFEKSLLVKVQAENLEDSLFNLERAKVISTLQAKYETQKKEQQIELQQALLEEQEATISRNRIALIASATVLALLIVIGALWRNRIRKKQELKLQQVKLQTKEAEITATISSQEKERARYARDLHDGFGQMISILNMNLKSLENGSKPDERQKVFASSSQVIEDMYKELKNICFDLMPQTLIKHGLESALREFVDRINETSKISIELNVFGLDERLIDLQEISLYRISQEWINNILKYSDAEKVTLQITRDEDEITLLIEDNGTGFDSRLLTAGKGNGWKNLNTRANLIKGELTLETEHGKKGNVLIVNAPSKLLIKNQEEVIA</sequence>
<evidence type="ECO:0000256" key="9">
    <source>
        <dbReference type="SAM" id="Phobius"/>
    </source>
</evidence>
<keyword evidence="6" id="KW-0418">Kinase</keyword>
<dbReference type="GO" id="GO:0046983">
    <property type="term" value="F:protein dimerization activity"/>
    <property type="evidence" value="ECO:0007669"/>
    <property type="project" value="InterPro"/>
</dbReference>
<dbReference type="PANTHER" id="PTHR24421:SF10">
    <property type="entry name" value="NITRATE_NITRITE SENSOR PROTEIN NARQ"/>
    <property type="match status" value="1"/>
</dbReference>
<protein>
    <recommendedName>
        <fullName evidence="2">histidine kinase</fullName>
        <ecNumber evidence="2">2.7.13.3</ecNumber>
    </recommendedName>
</protein>
<keyword evidence="8" id="KW-0902">Two-component regulatory system</keyword>
<keyword evidence="3" id="KW-0597">Phosphoprotein</keyword>
<dbReference type="RefSeq" id="WP_089355251.1">
    <property type="nucleotide sequence ID" value="NZ_FZPD01000001.1"/>
</dbReference>
<proteinExistence type="predicted"/>
<keyword evidence="7" id="KW-0067">ATP-binding</keyword>
<dbReference type="InterPro" id="IPR003594">
    <property type="entry name" value="HATPase_dom"/>
</dbReference>
<keyword evidence="13" id="KW-1185">Reference proteome</keyword>
<dbReference type="Proteomes" id="UP000198393">
    <property type="component" value="Unassembled WGS sequence"/>
</dbReference>
<feature type="domain" description="Histidine kinase" evidence="11">
    <location>
        <begin position="413"/>
        <end position="608"/>
    </location>
</feature>
<evidence type="ECO:0000256" key="7">
    <source>
        <dbReference type="ARBA" id="ARBA00022840"/>
    </source>
</evidence>
<evidence type="ECO:0000313" key="12">
    <source>
        <dbReference type="EMBL" id="SNS51763.1"/>
    </source>
</evidence>
<evidence type="ECO:0000256" key="6">
    <source>
        <dbReference type="ARBA" id="ARBA00022777"/>
    </source>
</evidence>
<dbReference type="GO" id="GO:0016020">
    <property type="term" value="C:membrane"/>
    <property type="evidence" value="ECO:0007669"/>
    <property type="project" value="InterPro"/>
</dbReference>
<dbReference type="GO" id="GO:0005524">
    <property type="term" value="F:ATP binding"/>
    <property type="evidence" value="ECO:0007669"/>
    <property type="project" value="UniProtKB-KW"/>
</dbReference>
<keyword evidence="10" id="KW-0732">Signal</keyword>
<evidence type="ECO:0000256" key="5">
    <source>
        <dbReference type="ARBA" id="ARBA00022741"/>
    </source>
</evidence>
<dbReference type="Pfam" id="PF13424">
    <property type="entry name" value="TPR_12"/>
    <property type="match status" value="1"/>
</dbReference>
<dbReference type="SUPFAM" id="SSF55874">
    <property type="entry name" value="ATPase domain of HSP90 chaperone/DNA topoisomerase II/histidine kinase"/>
    <property type="match status" value="1"/>
</dbReference>
<dbReference type="Gene3D" id="1.25.40.10">
    <property type="entry name" value="Tetratricopeptide repeat domain"/>
    <property type="match status" value="1"/>
</dbReference>
<keyword evidence="5" id="KW-0547">Nucleotide-binding</keyword>
<evidence type="ECO:0000256" key="1">
    <source>
        <dbReference type="ARBA" id="ARBA00000085"/>
    </source>
</evidence>
<dbReference type="InterPro" id="IPR019734">
    <property type="entry name" value="TPR_rpt"/>
</dbReference>
<dbReference type="CDD" id="cd16917">
    <property type="entry name" value="HATPase_UhpB-NarQ-NarX-like"/>
    <property type="match status" value="1"/>
</dbReference>
<dbReference type="EMBL" id="FZPD01000001">
    <property type="protein sequence ID" value="SNS51763.1"/>
    <property type="molecule type" value="Genomic_DNA"/>
</dbReference>
<evidence type="ECO:0000256" key="3">
    <source>
        <dbReference type="ARBA" id="ARBA00022553"/>
    </source>
</evidence>